<dbReference type="InParanoid" id="A0A0L0HKF0"/>
<name>A0A0L0HKF0_SPIPD</name>
<evidence type="ECO:0000256" key="1">
    <source>
        <dbReference type="SAM" id="MobiDB-lite"/>
    </source>
</evidence>
<dbReference type="RefSeq" id="XP_016609348.1">
    <property type="nucleotide sequence ID" value="XM_016751401.1"/>
</dbReference>
<dbReference type="VEuPathDB" id="FungiDB:SPPG_03119"/>
<sequence>MAPIPLPPPSSRLGTLQTLRSAIHKASTGVELLRPITPSITSRRQKLLTHYPPGVDSTKLASQDPSLGTLQLVDVWQQMKVAREEEMTKRGKPPRVSVLTGKAKPPQADGTKKGKKRK</sequence>
<evidence type="ECO:0000313" key="3">
    <source>
        <dbReference type="Proteomes" id="UP000053201"/>
    </source>
</evidence>
<dbReference type="OrthoDB" id="2139296at2759"/>
<organism evidence="2 3">
    <name type="scientific">Spizellomyces punctatus (strain DAOM BR117)</name>
    <dbReference type="NCBI Taxonomy" id="645134"/>
    <lineage>
        <taxon>Eukaryota</taxon>
        <taxon>Fungi</taxon>
        <taxon>Fungi incertae sedis</taxon>
        <taxon>Chytridiomycota</taxon>
        <taxon>Chytridiomycota incertae sedis</taxon>
        <taxon>Chytridiomycetes</taxon>
        <taxon>Spizellomycetales</taxon>
        <taxon>Spizellomycetaceae</taxon>
        <taxon>Spizellomyces</taxon>
    </lineage>
</organism>
<dbReference type="AlphaFoldDB" id="A0A0L0HKF0"/>
<proteinExistence type="predicted"/>
<protein>
    <submittedName>
        <fullName evidence="2">Uncharacterized protein</fullName>
    </submittedName>
</protein>
<reference evidence="2 3" key="1">
    <citation type="submission" date="2009-08" db="EMBL/GenBank/DDBJ databases">
        <title>The Genome Sequence of Spizellomyces punctatus strain DAOM BR117.</title>
        <authorList>
            <consortium name="The Broad Institute Genome Sequencing Platform"/>
            <person name="Russ C."/>
            <person name="Cuomo C."/>
            <person name="Shea T."/>
            <person name="Young S.K."/>
            <person name="Zeng Q."/>
            <person name="Koehrsen M."/>
            <person name="Haas B."/>
            <person name="Borodovsky M."/>
            <person name="Guigo R."/>
            <person name="Alvarado L."/>
            <person name="Berlin A."/>
            <person name="Bochicchio J."/>
            <person name="Borenstein D."/>
            <person name="Chapman S."/>
            <person name="Chen Z."/>
            <person name="Engels R."/>
            <person name="Freedman E."/>
            <person name="Gellesch M."/>
            <person name="Goldberg J."/>
            <person name="Griggs A."/>
            <person name="Gujja S."/>
            <person name="Heiman D."/>
            <person name="Hepburn T."/>
            <person name="Howarth C."/>
            <person name="Jen D."/>
            <person name="Larson L."/>
            <person name="Lewis B."/>
            <person name="Mehta T."/>
            <person name="Park D."/>
            <person name="Pearson M."/>
            <person name="Roberts A."/>
            <person name="Saif S."/>
            <person name="Shenoy N."/>
            <person name="Sisk P."/>
            <person name="Stolte C."/>
            <person name="Sykes S."/>
            <person name="Thomson T."/>
            <person name="Walk T."/>
            <person name="White J."/>
            <person name="Yandava C."/>
            <person name="Burger G."/>
            <person name="Gray M.W."/>
            <person name="Holland P.W.H."/>
            <person name="King N."/>
            <person name="Lang F.B.F."/>
            <person name="Roger A.J."/>
            <person name="Ruiz-Trillo I."/>
            <person name="Lander E."/>
            <person name="Nusbaum C."/>
        </authorList>
    </citation>
    <scope>NUCLEOTIDE SEQUENCE [LARGE SCALE GENOMIC DNA]</scope>
    <source>
        <strain evidence="2 3">DAOM BR117</strain>
    </source>
</reference>
<dbReference type="EMBL" id="KQ257454">
    <property type="protein sequence ID" value="KND01309.1"/>
    <property type="molecule type" value="Genomic_DNA"/>
</dbReference>
<keyword evidence="3" id="KW-1185">Reference proteome</keyword>
<feature type="region of interest" description="Disordered" evidence="1">
    <location>
        <begin position="84"/>
        <end position="118"/>
    </location>
</feature>
<gene>
    <name evidence="2" type="ORF">SPPG_03119</name>
</gene>
<dbReference type="GeneID" id="27686660"/>
<dbReference type="Proteomes" id="UP000053201">
    <property type="component" value="Unassembled WGS sequence"/>
</dbReference>
<accession>A0A0L0HKF0</accession>
<evidence type="ECO:0000313" key="2">
    <source>
        <dbReference type="EMBL" id="KND01309.1"/>
    </source>
</evidence>